<dbReference type="Pfam" id="PF00082">
    <property type="entry name" value="Peptidase_S8"/>
    <property type="match status" value="1"/>
</dbReference>
<dbReference type="EMBL" id="CP031778">
    <property type="protein sequence ID" value="QDZ73456.1"/>
    <property type="molecule type" value="Genomic_DNA"/>
</dbReference>
<evidence type="ECO:0000259" key="2">
    <source>
        <dbReference type="Pfam" id="PF00082"/>
    </source>
</evidence>
<dbReference type="InterPro" id="IPR034074">
    <property type="entry name" value="Y4bN_pept_dom"/>
</dbReference>
<feature type="region of interest" description="Disordered" evidence="1">
    <location>
        <begin position="1"/>
        <end position="37"/>
    </location>
</feature>
<feature type="domain" description="Peptidase S8/S53" evidence="2">
    <location>
        <begin position="307"/>
        <end position="690"/>
    </location>
</feature>
<dbReference type="InterPro" id="IPR000209">
    <property type="entry name" value="Peptidase_S8/S53_dom"/>
</dbReference>
<dbReference type="AlphaFoldDB" id="A0A9X7LUV8"/>
<sequence>MSEKIMLMLSEPTIADRGKGRGGSSRKNFPSRDRQGQRLGPKFARLFSAVENQRASMVNDMSGHFPEQALVLETVDPVEEFIKAVQKVDGLEWLAEWNETMEADEDFYCINKDGDKEEKSLGGRLFLIMSDQRAMQELKSLWEAYIAGQDFPRGFTKWRDVFTRLKNIREWDTEDRLHNTGFLEDWEERLRLEEEEITFEIELWYRVDDQKRRDASREIRRIISETHGQVLKEVIIPEIRYHSLLIKTPIAVFHNLKERQDISIIKCDYVMFIRPVGQTLVDYPKREEHIESQLETSTNELLEIEPVIALLDGLPLQNHVYLANRVIIDDPDGFESDYPAKYRIHGTAMASLILYGELDEQAELLPRPIYCRPIMKPDYRAFEERECVPEDTLSIDLVYRAVRRMFESEGDESPAAPRIKIINLSMGDYSRPFDRTMSPWARLLDYLSYKYRVLFVVSAGNCPQDLYLDIPRDEFTTMDASDIEKFVVESIHNTSVHRRILSPAESMNALTVGAIHSDHSQQQVRGRLKDVINTSGFISPITRVGLGIRNSIKPDILFPGGKQLYVEDMVGYEGKALLRMFRNSSAPGQKVAYPGGDGKINEVLYTRGTSNANALATRTGGLLYEKLNQIYSTYFGEEFPEPYVAVVLKSLLVHGASWGESINILNKALRTRENAKIFRDKIASRYLGYGAVNTDRIFECTDSRVTLLGFKEIGKEEGHIYTIPLPSIMSGKVGMKRLTITLAWFTPINADSQKYRKASLWFDAINNKEFACFSKRKEADDKAVKRGTLQHEVFEGEEADVFVDGTNLLIKVSCKEDAMGLTEKIPYSLIVTLEVAEELELPIYNEVRTLITSPVVVQP</sequence>
<name>A0A9X7LUV8_BACCE</name>
<accession>A0A9X7LUV8</accession>
<dbReference type="GO" id="GO:0006508">
    <property type="term" value="P:proteolysis"/>
    <property type="evidence" value="ECO:0007669"/>
    <property type="project" value="InterPro"/>
</dbReference>
<dbReference type="Proteomes" id="UP000321735">
    <property type="component" value="Chromosome"/>
</dbReference>
<dbReference type="CDD" id="cd04847">
    <property type="entry name" value="Peptidases_S8_Subtilisin_like_2"/>
    <property type="match status" value="1"/>
</dbReference>
<dbReference type="SUPFAM" id="SSF52743">
    <property type="entry name" value="Subtilisin-like"/>
    <property type="match status" value="1"/>
</dbReference>
<organism evidence="3 4">
    <name type="scientific">Bacillus cereus</name>
    <dbReference type="NCBI Taxonomy" id="1396"/>
    <lineage>
        <taxon>Bacteria</taxon>
        <taxon>Bacillati</taxon>
        <taxon>Bacillota</taxon>
        <taxon>Bacilli</taxon>
        <taxon>Bacillales</taxon>
        <taxon>Bacillaceae</taxon>
        <taxon>Bacillus</taxon>
        <taxon>Bacillus cereus group</taxon>
    </lineage>
</organism>
<dbReference type="Gene3D" id="3.40.50.200">
    <property type="entry name" value="Peptidase S8/S53 domain"/>
    <property type="match status" value="1"/>
</dbReference>
<dbReference type="GO" id="GO:0004252">
    <property type="term" value="F:serine-type endopeptidase activity"/>
    <property type="evidence" value="ECO:0007669"/>
    <property type="project" value="InterPro"/>
</dbReference>
<dbReference type="InterPro" id="IPR036852">
    <property type="entry name" value="Peptidase_S8/S53_dom_sf"/>
</dbReference>
<protein>
    <recommendedName>
        <fullName evidence="2">Peptidase S8/S53 domain-containing protein</fullName>
    </recommendedName>
</protein>
<proteinExistence type="predicted"/>
<evidence type="ECO:0000313" key="4">
    <source>
        <dbReference type="Proteomes" id="UP000321735"/>
    </source>
</evidence>
<evidence type="ECO:0000313" key="3">
    <source>
        <dbReference type="EMBL" id="QDZ73456.1"/>
    </source>
</evidence>
<reference evidence="3 4" key="1">
    <citation type="journal article" date="2019" name="Ecotoxicol. Environ. Saf.">
        <title>Microbial characterization of heavy metal resistant bacterial strains isolated from an electroplating wastewater treatment plant.</title>
        <authorList>
            <person name="Cai X."/>
            <person name="Zheng X."/>
            <person name="Zhang D."/>
            <person name="Iqbal W."/>
            <person name="Liu C."/>
            <person name="Yang B."/>
            <person name="Zhao X."/>
            <person name="Lu X."/>
            <person name="Mao Y."/>
        </authorList>
    </citation>
    <scope>NUCLEOTIDE SEQUENCE [LARGE SCALE GENOMIC DNA]</scope>
    <source>
        <strain evidence="3 4">Co1-1</strain>
    </source>
</reference>
<dbReference type="RefSeq" id="WP_208743349.1">
    <property type="nucleotide sequence ID" value="NZ_CP031778.1"/>
</dbReference>
<gene>
    <name evidence="3" type="ORF">D0437_10210</name>
</gene>
<evidence type="ECO:0000256" key="1">
    <source>
        <dbReference type="SAM" id="MobiDB-lite"/>
    </source>
</evidence>